<dbReference type="PATRIC" id="fig|880074.11.peg.17"/>
<feature type="transmembrane region" description="Helical" evidence="1">
    <location>
        <begin position="88"/>
        <end position="113"/>
    </location>
</feature>
<dbReference type="PANTHER" id="PTHR30273">
    <property type="entry name" value="PERIPLASMIC SIGNAL SENSOR AND SIGMA FACTOR ACTIVATOR FECR-RELATED"/>
    <property type="match status" value="1"/>
</dbReference>
<dbReference type="Gene3D" id="3.55.50.30">
    <property type="match status" value="1"/>
</dbReference>
<accession>W0EQM4</accession>
<feature type="domain" description="FecR protein" evidence="2">
    <location>
        <begin position="198"/>
        <end position="283"/>
    </location>
</feature>
<evidence type="ECO:0008006" key="6">
    <source>
        <dbReference type="Google" id="ProtNLM"/>
    </source>
</evidence>
<reference evidence="4 5" key="1">
    <citation type="submission" date="2013-12" db="EMBL/GenBank/DDBJ databases">
        <authorList>
            <consortium name="DOE Joint Genome Institute"/>
            <person name="Eisen J."/>
            <person name="Huntemann M."/>
            <person name="Han J."/>
            <person name="Chen A."/>
            <person name="Kyrpides N."/>
            <person name="Mavromatis K."/>
            <person name="Markowitz V."/>
            <person name="Palaniappan K."/>
            <person name="Ivanova N."/>
            <person name="Schaumberg A."/>
            <person name="Pati A."/>
            <person name="Liolios K."/>
            <person name="Nordberg H.P."/>
            <person name="Cantor M.N."/>
            <person name="Hua S.X."/>
            <person name="Woyke T."/>
        </authorList>
    </citation>
    <scope>NUCLEOTIDE SEQUENCE [LARGE SCALE GENOMIC DNA]</scope>
    <source>
        <strain evidence="5">DSM 18177</strain>
    </source>
</reference>
<dbReference type="GeneID" id="90527887"/>
<dbReference type="InterPro" id="IPR032508">
    <property type="entry name" value="FecR_C"/>
</dbReference>
<evidence type="ECO:0000313" key="5">
    <source>
        <dbReference type="Proteomes" id="UP000018901"/>
    </source>
</evidence>
<proteinExistence type="predicted"/>
<dbReference type="eggNOG" id="COG3712">
    <property type="taxonomic scope" value="Bacteria"/>
</dbReference>
<gene>
    <name evidence="4" type="ORF">BARVI_00085</name>
</gene>
<dbReference type="RefSeq" id="WP_025277251.1">
    <property type="nucleotide sequence ID" value="NZ_CP007034.1"/>
</dbReference>
<sequence>MKTRAEYTVIDFLKDDSFLRSVLLLTDEDVAFWKNYILENPEKEQEMEAARQLLLSMSFDKEVYSEQEKLELLDQINNEIKAVRKRKIYVGFGKILAAACVVALVSIGIVIHFKPATPASSNLVADETSSLALEKETRLVLAGEKTIAIEEGGDILYENGEMTISSMSQQDKRYAVDTESEEVQYNELIVPKGRRASHLILDDGSKVWVNSGSKFRFPATFAQDKREVYVEGEIYIEVAKDPKRPFFVKTSEMQVRALGTRFNVTAYRDDLSQMVVLVEGLVEVQSNDETKKKILQPDHMLTLAGNSMDIKVANTYDFISWKDGLLQFRSQPLSMILAKISRHYDLYIDCEQDIKDLKCSGKLVLFDDPKDVLETIARTISLEKPDSKTVPMAYEMNGNTILLKKKS</sequence>
<dbReference type="AlphaFoldDB" id="W0EQM4"/>
<dbReference type="Pfam" id="PF16344">
    <property type="entry name" value="FecR_C"/>
    <property type="match status" value="1"/>
</dbReference>
<dbReference type="STRING" id="880074.BARVI_00085"/>
<keyword evidence="5" id="KW-1185">Reference proteome</keyword>
<dbReference type="GO" id="GO:0016989">
    <property type="term" value="F:sigma factor antagonist activity"/>
    <property type="evidence" value="ECO:0007669"/>
    <property type="project" value="TreeGrafter"/>
</dbReference>
<dbReference type="InterPro" id="IPR006860">
    <property type="entry name" value="FecR"/>
</dbReference>
<evidence type="ECO:0000313" key="4">
    <source>
        <dbReference type="EMBL" id="AHF11514.1"/>
    </source>
</evidence>
<keyword evidence="1" id="KW-1133">Transmembrane helix</keyword>
<dbReference type="KEGG" id="bvs:BARVI_00085"/>
<organism evidence="4 5">
    <name type="scientific">Barnesiella viscericola DSM 18177</name>
    <dbReference type="NCBI Taxonomy" id="880074"/>
    <lineage>
        <taxon>Bacteria</taxon>
        <taxon>Pseudomonadati</taxon>
        <taxon>Bacteroidota</taxon>
        <taxon>Bacteroidia</taxon>
        <taxon>Bacteroidales</taxon>
        <taxon>Barnesiellaceae</taxon>
        <taxon>Barnesiella</taxon>
    </lineage>
</organism>
<dbReference type="OrthoDB" id="1123467at2"/>
<dbReference type="Pfam" id="PF04773">
    <property type="entry name" value="FecR"/>
    <property type="match status" value="1"/>
</dbReference>
<evidence type="ECO:0000259" key="3">
    <source>
        <dbReference type="Pfam" id="PF16344"/>
    </source>
</evidence>
<dbReference type="FunFam" id="2.60.120.1440:FF:000001">
    <property type="entry name" value="Putative anti-sigma factor"/>
    <property type="match status" value="1"/>
</dbReference>
<evidence type="ECO:0000256" key="1">
    <source>
        <dbReference type="SAM" id="Phobius"/>
    </source>
</evidence>
<dbReference type="EMBL" id="CP007034">
    <property type="protein sequence ID" value="AHF11514.1"/>
    <property type="molecule type" value="Genomic_DNA"/>
</dbReference>
<dbReference type="Gene3D" id="2.60.120.1440">
    <property type="match status" value="1"/>
</dbReference>
<evidence type="ECO:0000259" key="2">
    <source>
        <dbReference type="Pfam" id="PF04773"/>
    </source>
</evidence>
<keyword evidence="1" id="KW-0472">Membrane</keyword>
<name>W0EQM4_9BACT</name>
<dbReference type="Proteomes" id="UP000018901">
    <property type="component" value="Chromosome"/>
</dbReference>
<feature type="domain" description="Protein FecR C-terminal" evidence="3">
    <location>
        <begin position="326"/>
        <end position="380"/>
    </location>
</feature>
<dbReference type="InterPro" id="IPR012373">
    <property type="entry name" value="Ferrdict_sens_TM"/>
</dbReference>
<protein>
    <recommendedName>
        <fullName evidence="6">Anti-sigma factor</fullName>
    </recommendedName>
</protein>
<dbReference type="HOGENOM" id="CLU_050192_1_1_10"/>
<dbReference type="PANTHER" id="PTHR30273:SF2">
    <property type="entry name" value="PROTEIN FECR"/>
    <property type="match status" value="1"/>
</dbReference>
<keyword evidence="1" id="KW-0812">Transmembrane</keyword>